<accession>A0A066WLC5</accession>
<evidence type="ECO:0000256" key="2">
    <source>
        <dbReference type="ARBA" id="ARBA00022723"/>
    </source>
</evidence>
<dbReference type="GeneID" id="25263470"/>
<dbReference type="STRING" id="1037660.A0A066WLC5"/>
<dbReference type="GO" id="GO:0000981">
    <property type="term" value="F:DNA-binding transcription factor activity, RNA polymerase II-specific"/>
    <property type="evidence" value="ECO:0007669"/>
    <property type="project" value="InterPro"/>
</dbReference>
<evidence type="ECO:0000256" key="6">
    <source>
        <dbReference type="SAM" id="MobiDB-lite"/>
    </source>
</evidence>
<dbReference type="PANTHER" id="PTHR47338">
    <property type="entry name" value="ZN(II)2CYS6 TRANSCRIPTION FACTOR (EUROFUNG)-RELATED"/>
    <property type="match status" value="1"/>
</dbReference>
<dbReference type="SMART" id="SM00066">
    <property type="entry name" value="GAL4"/>
    <property type="match status" value="1"/>
</dbReference>
<evidence type="ECO:0000259" key="7">
    <source>
        <dbReference type="PROSITE" id="PS50048"/>
    </source>
</evidence>
<dbReference type="InterPro" id="IPR001138">
    <property type="entry name" value="Zn2Cys6_DnaBD"/>
</dbReference>
<dbReference type="Gene3D" id="4.10.240.10">
    <property type="entry name" value="Zn(2)-C6 fungal-type DNA-binding domain"/>
    <property type="match status" value="1"/>
</dbReference>
<dbReference type="OMA" id="GRTCCYS"/>
<feature type="domain" description="Zn(2)-C6 fungal-type" evidence="7">
    <location>
        <begin position="146"/>
        <end position="175"/>
    </location>
</feature>
<dbReference type="GO" id="GO:0008270">
    <property type="term" value="F:zinc ion binding"/>
    <property type="evidence" value="ECO:0007669"/>
    <property type="project" value="InterPro"/>
</dbReference>
<feature type="region of interest" description="Disordered" evidence="6">
    <location>
        <begin position="737"/>
        <end position="825"/>
    </location>
</feature>
<evidence type="ECO:0000256" key="5">
    <source>
        <dbReference type="ARBA" id="ARBA00023242"/>
    </source>
</evidence>
<feature type="region of interest" description="Disordered" evidence="6">
    <location>
        <begin position="186"/>
        <end position="256"/>
    </location>
</feature>
<dbReference type="EMBL" id="JMSN01000002">
    <property type="protein sequence ID" value="KDN53363.1"/>
    <property type="molecule type" value="Genomic_DNA"/>
</dbReference>
<evidence type="ECO:0000313" key="9">
    <source>
        <dbReference type="Proteomes" id="UP000027361"/>
    </source>
</evidence>
<gene>
    <name evidence="8" type="ORF">K437DRAFT_253056</name>
</gene>
<dbReference type="InterPro" id="IPR036864">
    <property type="entry name" value="Zn2-C6_fun-type_DNA-bd_sf"/>
</dbReference>
<dbReference type="AlphaFoldDB" id="A0A066WLC5"/>
<feature type="compositionally biased region" description="Low complexity" evidence="6">
    <location>
        <begin position="113"/>
        <end position="130"/>
    </location>
</feature>
<feature type="region of interest" description="Disordered" evidence="6">
    <location>
        <begin position="487"/>
        <end position="506"/>
    </location>
</feature>
<evidence type="ECO:0000256" key="4">
    <source>
        <dbReference type="ARBA" id="ARBA00023163"/>
    </source>
</evidence>
<evidence type="ECO:0000256" key="1">
    <source>
        <dbReference type="ARBA" id="ARBA00004123"/>
    </source>
</evidence>
<dbReference type="PROSITE" id="PS50048">
    <property type="entry name" value="ZN2_CY6_FUNGAL_2"/>
    <property type="match status" value="1"/>
</dbReference>
<dbReference type="RefSeq" id="XP_013246202.1">
    <property type="nucleotide sequence ID" value="XM_013390748.1"/>
</dbReference>
<feature type="compositionally biased region" description="Low complexity" evidence="6">
    <location>
        <begin position="69"/>
        <end position="85"/>
    </location>
</feature>
<keyword evidence="5" id="KW-0539">Nucleus</keyword>
<dbReference type="HOGENOM" id="CLU_343293_0_0_1"/>
<evidence type="ECO:0000313" key="8">
    <source>
        <dbReference type="EMBL" id="KDN53363.1"/>
    </source>
</evidence>
<dbReference type="InterPro" id="IPR050815">
    <property type="entry name" value="TF_fung"/>
</dbReference>
<evidence type="ECO:0000256" key="3">
    <source>
        <dbReference type="ARBA" id="ARBA00023015"/>
    </source>
</evidence>
<dbReference type="CDD" id="cd00067">
    <property type="entry name" value="GAL4"/>
    <property type="match status" value="1"/>
</dbReference>
<protein>
    <recommendedName>
        <fullName evidence="7">Zn(2)-C6 fungal-type domain-containing protein</fullName>
    </recommendedName>
</protein>
<keyword evidence="9" id="KW-1185">Reference proteome</keyword>
<keyword evidence="4" id="KW-0804">Transcription</keyword>
<feature type="region of interest" description="Disordered" evidence="6">
    <location>
        <begin position="1"/>
        <end position="96"/>
    </location>
</feature>
<feature type="region of interest" description="Disordered" evidence="6">
    <location>
        <begin position="393"/>
        <end position="413"/>
    </location>
</feature>
<reference evidence="8 9" key="1">
    <citation type="submission" date="2014-05" db="EMBL/GenBank/DDBJ databases">
        <title>Draft genome sequence of a rare smut relative, Tilletiaria anomala UBC 951.</title>
        <authorList>
            <consortium name="DOE Joint Genome Institute"/>
            <person name="Toome M."/>
            <person name="Kuo A."/>
            <person name="Henrissat B."/>
            <person name="Lipzen A."/>
            <person name="Tritt A."/>
            <person name="Yoshinaga Y."/>
            <person name="Zane M."/>
            <person name="Barry K."/>
            <person name="Grigoriev I.V."/>
            <person name="Spatafora J.W."/>
            <person name="Aimea M.C."/>
        </authorList>
    </citation>
    <scope>NUCLEOTIDE SEQUENCE [LARGE SCALE GENOMIC DNA]</scope>
    <source>
        <strain evidence="8 9">UBC 951</strain>
    </source>
</reference>
<feature type="region of interest" description="Disordered" evidence="6">
    <location>
        <begin position="113"/>
        <end position="136"/>
    </location>
</feature>
<feature type="compositionally biased region" description="Polar residues" evidence="6">
    <location>
        <begin position="188"/>
        <end position="208"/>
    </location>
</feature>
<dbReference type="SUPFAM" id="SSF57701">
    <property type="entry name" value="Zn2/Cys6 DNA-binding domain"/>
    <property type="match status" value="1"/>
</dbReference>
<comment type="subcellular location">
    <subcellularLocation>
        <location evidence="1">Nucleus</location>
    </subcellularLocation>
</comment>
<sequence length="825" mass="86834">MNGRTSQLPAGSEVPSFGSLDAAGSHPHPHPHHTPVHFTHASSSSYAMHRGMPPHVSGSTPYYSPPLPSMGMSQGGMSDMSGPGSTIPHRQPPLFPHNHRYAAAFAQATTGSASAPSTSAAATPANESSTLAYSATGKKRKRLQKACVACHKAKRRCDGGLPCSNCDFSGRTCCYSDASGNIVPPTPTARSVHSRSLMNPSAQAQGSNVATVPAPSPVPAHARSRIVASSSKLSSSRSQEGLSPVLGGRTTASVPAPLEPSKEHSMQLISNFFTYAFPLNQALEEVVFLRDLQTGNVSELLLLSIYALGARYLDTGAAAAESDAYAWRVRHLLWLGSEHDAHDEGAAVSMDAVHAHCLLAACDLLSGRHQRAALSAASASRLLALHGMDRVSSSPLAASPASGSTNAPRPPRRGSMLRRLVLIAHLLDVLAAVFTRQPPAVEAGASERFFALFQQHQESDDEATLALLHLYASVDVFRKAMDIARSPAAAPSTPSDTHRRRDSASESGHSALAAWAEQLPTWLLFNEALLRRTRRDLHDAFAQSRTVDPILASWTLMHLFAETSNLILSLRVAGESSGLTAAQTNIAFILDAMGPTGRATSIFAFPPALAAAWSPSAAPMRAADEQLEHFFAECRQRYGALTDAQLYDLARGLGLDARQTLVASYATGAATSPFRLHRNPHAANSAAVAASNSSAGLFLPPLPALRLSPASSASHNTTSLRLSPICNGYSNGNGASASNALDAHNRHGSRSPPTPALSATRRSRTGSLSSHDGGDSPRDGYLAKPFMLNDGGAPAAAGTHPEKRTRLSSDSMTSLSGHMHASARV</sequence>
<dbReference type="PANTHER" id="PTHR47338:SF5">
    <property type="entry name" value="ZN(II)2CYS6 TRANSCRIPTION FACTOR (EUROFUNG)"/>
    <property type="match status" value="1"/>
</dbReference>
<dbReference type="PROSITE" id="PS00463">
    <property type="entry name" value="ZN2_CY6_FUNGAL_1"/>
    <property type="match status" value="1"/>
</dbReference>
<proteinExistence type="predicted"/>
<feature type="compositionally biased region" description="Low complexity" evidence="6">
    <location>
        <begin position="209"/>
        <end position="238"/>
    </location>
</feature>
<dbReference type="Proteomes" id="UP000027361">
    <property type="component" value="Unassembled WGS sequence"/>
</dbReference>
<keyword evidence="2" id="KW-0479">Metal-binding</keyword>
<dbReference type="InParanoid" id="A0A066WLC5"/>
<dbReference type="GO" id="GO:0005634">
    <property type="term" value="C:nucleus"/>
    <property type="evidence" value="ECO:0007669"/>
    <property type="project" value="UniProtKB-SubCell"/>
</dbReference>
<dbReference type="CDD" id="cd12148">
    <property type="entry name" value="fungal_TF_MHR"/>
    <property type="match status" value="1"/>
</dbReference>
<organism evidence="8 9">
    <name type="scientific">Tilletiaria anomala (strain ATCC 24038 / CBS 436.72 / UBC 951)</name>
    <dbReference type="NCBI Taxonomy" id="1037660"/>
    <lineage>
        <taxon>Eukaryota</taxon>
        <taxon>Fungi</taxon>
        <taxon>Dikarya</taxon>
        <taxon>Basidiomycota</taxon>
        <taxon>Ustilaginomycotina</taxon>
        <taxon>Exobasidiomycetes</taxon>
        <taxon>Georgefischeriales</taxon>
        <taxon>Tilletiariaceae</taxon>
        <taxon>Tilletiaria</taxon>
    </lineage>
</organism>
<feature type="compositionally biased region" description="Low complexity" evidence="6">
    <location>
        <begin position="393"/>
        <end position="404"/>
    </location>
</feature>
<dbReference type="OrthoDB" id="2123952at2759"/>
<dbReference type="Pfam" id="PF00172">
    <property type="entry name" value="Zn_clus"/>
    <property type="match status" value="1"/>
</dbReference>
<keyword evidence="3" id="KW-0805">Transcription regulation</keyword>
<name>A0A066WLC5_TILAU</name>
<comment type="caution">
    <text evidence="8">The sequence shown here is derived from an EMBL/GenBank/DDBJ whole genome shotgun (WGS) entry which is preliminary data.</text>
</comment>